<dbReference type="GO" id="GO:0008270">
    <property type="term" value="F:zinc ion binding"/>
    <property type="evidence" value="ECO:0007669"/>
    <property type="project" value="UniProtKB-KW"/>
</dbReference>
<dbReference type="SUPFAM" id="SSF48452">
    <property type="entry name" value="TPR-like"/>
    <property type="match status" value="1"/>
</dbReference>
<evidence type="ECO:0000259" key="6">
    <source>
        <dbReference type="PROSITE" id="PS50865"/>
    </source>
</evidence>
<dbReference type="InterPro" id="IPR052769">
    <property type="entry name" value="TPR_domain_protein"/>
</dbReference>
<evidence type="ECO:0000256" key="3">
    <source>
        <dbReference type="ARBA" id="ARBA00022833"/>
    </source>
</evidence>
<evidence type="ECO:0000313" key="8">
    <source>
        <dbReference type="Proteomes" id="UP000275408"/>
    </source>
</evidence>
<accession>A0A3M6TQ29</accession>
<dbReference type="InterPro" id="IPR016024">
    <property type="entry name" value="ARM-type_fold"/>
</dbReference>
<evidence type="ECO:0000256" key="2">
    <source>
        <dbReference type="ARBA" id="ARBA00022771"/>
    </source>
</evidence>
<dbReference type="InterPro" id="IPR002893">
    <property type="entry name" value="Znf_MYND"/>
</dbReference>
<dbReference type="PROSITE" id="PS50865">
    <property type="entry name" value="ZF_MYND_2"/>
    <property type="match status" value="1"/>
</dbReference>
<comment type="caution">
    <text evidence="7">The sequence shown here is derived from an EMBL/GenBank/DDBJ whole genome shotgun (WGS) entry which is preliminary data.</text>
</comment>
<keyword evidence="1" id="KW-0479">Metal-binding</keyword>
<keyword evidence="5" id="KW-0802">TPR repeat</keyword>
<dbReference type="EMBL" id="RCHS01003214">
    <property type="protein sequence ID" value="RMX43368.1"/>
    <property type="molecule type" value="Genomic_DNA"/>
</dbReference>
<dbReference type="AlphaFoldDB" id="A0A3M6TQ29"/>
<feature type="repeat" description="TPR" evidence="5">
    <location>
        <begin position="486"/>
        <end position="519"/>
    </location>
</feature>
<dbReference type="Pfam" id="PF01753">
    <property type="entry name" value="zf-MYND"/>
    <property type="match status" value="1"/>
</dbReference>
<dbReference type="PROSITE" id="PS50005">
    <property type="entry name" value="TPR"/>
    <property type="match status" value="1"/>
</dbReference>
<keyword evidence="3" id="KW-0862">Zinc</keyword>
<dbReference type="InterPro" id="IPR011990">
    <property type="entry name" value="TPR-like_helical_dom_sf"/>
</dbReference>
<dbReference type="Gene3D" id="1.25.10.10">
    <property type="entry name" value="Leucine-rich Repeat Variant"/>
    <property type="match status" value="1"/>
</dbReference>
<keyword evidence="2 4" id="KW-0863">Zinc-finger</keyword>
<proteinExistence type="predicted"/>
<evidence type="ECO:0000313" key="7">
    <source>
        <dbReference type="EMBL" id="RMX43368.1"/>
    </source>
</evidence>
<evidence type="ECO:0000256" key="1">
    <source>
        <dbReference type="ARBA" id="ARBA00022723"/>
    </source>
</evidence>
<evidence type="ECO:0000256" key="4">
    <source>
        <dbReference type="PROSITE-ProRule" id="PRU00134"/>
    </source>
</evidence>
<feature type="domain" description="MYND-type" evidence="6">
    <location>
        <begin position="639"/>
        <end position="678"/>
    </location>
</feature>
<dbReference type="STRING" id="46731.A0A3M6TQ29"/>
<dbReference type="PANTHER" id="PTHR46014:SF1">
    <property type="entry name" value="TETRATRICOPEPTIDE REPEAT PROTEIN 1"/>
    <property type="match status" value="1"/>
</dbReference>
<reference evidence="7 8" key="1">
    <citation type="journal article" date="2018" name="Sci. Rep.">
        <title>Comparative analysis of the Pocillopora damicornis genome highlights role of immune system in coral evolution.</title>
        <authorList>
            <person name="Cunning R."/>
            <person name="Bay R.A."/>
            <person name="Gillette P."/>
            <person name="Baker A.C."/>
            <person name="Traylor-Knowles N."/>
        </authorList>
    </citation>
    <scope>NUCLEOTIDE SEQUENCE [LARGE SCALE GENOMIC DNA]</scope>
    <source>
        <strain evidence="7">RSMAS</strain>
        <tissue evidence="7">Whole animal</tissue>
    </source>
</reference>
<dbReference type="PANTHER" id="PTHR46014">
    <property type="entry name" value="TETRATRICOPEPTIDE REPEAT PROTEIN 1"/>
    <property type="match status" value="1"/>
</dbReference>
<dbReference type="SUPFAM" id="SSF144232">
    <property type="entry name" value="HIT/MYND zinc finger-like"/>
    <property type="match status" value="1"/>
</dbReference>
<name>A0A3M6TQ29_POCDA</name>
<protein>
    <recommendedName>
        <fullName evidence="6">MYND-type domain-containing protein</fullName>
    </recommendedName>
</protein>
<dbReference type="Gene3D" id="1.25.40.10">
    <property type="entry name" value="Tetratricopeptide repeat domain"/>
    <property type="match status" value="1"/>
</dbReference>
<dbReference type="Proteomes" id="UP000275408">
    <property type="component" value="Unassembled WGS sequence"/>
</dbReference>
<evidence type="ECO:0000256" key="5">
    <source>
        <dbReference type="PROSITE-ProRule" id="PRU00339"/>
    </source>
</evidence>
<dbReference type="SUPFAM" id="SSF48371">
    <property type="entry name" value="ARM repeat"/>
    <property type="match status" value="1"/>
</dbReference>
<organism evidence="7 8">
    <name type="scientific">Pocillopora damicornis</name>
    <name type="common">Cauliflower coral</name>
    <name type="synonym">Millepora damicornis</name>
    <dbReference type="NCBI Taxonomy" id="46731"/>
    <lineage>
        <taxon>Eukaryota</taxon>
        <taxon>Metazoa</taxon>
        <taxon>Cnidaria</taxon>
        <taxon>Anthozoa</taxon>
        <taxon>Hexacorallia</taxon>
        <taxon>Scleractinia</taxon>
        <taxon>Astrocoeniina</taxon>
        <taxon>Pocilloporidae</taxon>
        <taxon>Pocillopora</taxon>
    </lineage>
</organism>
<dbReference type="Gene3D" id="6.10.140.2220">
    <property type="match status" value="1"/>
</dbReference>
<keyword evidence="8" id="KW-1185">Reference proteome</keyword>
<dbReference type="InterPro" id="IPR011989">
    <property type="entry name" value="ARM-like"/>
</dbReference>
<sequence length="680" mass="78237">MGEESVDISVIEYFKTGESLDKKKKRKILDLFKFLGGGESPTEAVELTVRRNWNLREAQLKAVYEMVKLVENPPSLIERVFMKKTGSPEKKLVLSVLISSNLLSFVVRLLWIRVPNECTENSEPWNAGYFNSLVVLKHILTLPQYTQTNRSQITELNTVEAVLDFCDADLDLLACYPAVCALKTLSCLHRETCDKIISLNALPKLGNLISKDNCQKMVVKAYRRGVQPYEKRVLRDRYDQSEENFKDFTVPSIADRELNVLRSWSWKMQMSASIVILQVAEQSDKYRKLVYKDKTILKALLKRFKTPAITANDCNMSAMSMKVVGMLGLSEELCWQLMDVNGIIRYLEDGILLPDNGPLNSYLETILQMSTHSGRCRNRLLESEEIIHALGRYMFSFHKEIEGPALRTIANLAESEDLAKNLIKCGVTPKSMAIVITYHQHSSRQIAEKIEKILQRTCEKEWKEEEVAFGSKQRIEFFSRLDEDQAQSLKDQGNKKFKQGSFDEAVKLYTEALNCVPYCLEVNNARKDGSRWWVLPAVLYSNRAQCHLNNSDWESALKDCNEAMARCLEDNDESEKILLKTMFRRSRAWMELGYLFRALNDISHCLRNQTPGESNFQSYYWEIMVKYRSTCGIEPIRRCGNCVGGEGDKLKRCGNCDEVYCSRECQVFAWELGHKTYCKK</sequence>
<dbReference type="OrthoDB" id="245563at2759"/>
<dbReference type="SMART" id="SM00028">
    <property type="entry name" value="TPR"/>
    <property type="match status" value="2"/>
</dbReference>
<gene>
    <name evidence="7" type="ORF">pdam_00016086</name>
</gene>
<dbReference type="InterPro" id="IPR019734">
    <property type="entry name" value="TPR_rpt"/>
</dbReference>